<dbReference type="Proteomes" id="UP000274601">
    <property type="component" value="Unassembled WGS sequence"/>
</dbReference>
<keyword evidence="4" id="KW-1185">Reference proteome</keyword>
<evidence type="ECO:0000259" key="2">
    <source>
        <dbReference type="Pfam" id="PF04149"/>
    </source>
</evidence>
<feature type="region of interest" description="Disordered" evidence="1">
    <location>
        <begin position="1"/>
        <end position="24"/>
    </location>
</feature>
<feature type="domain" description="DUF397" evidence="2">
    <location>
        <begin position="26"/>
        <end position="79"/>
    </location>
</feature>
<dbReference type="RefSeq" id="WP_121437253.1">
    <property type="nucleotide sequence ID" value="NZ_RBWU01000006.1"/>
</dbReference>
<comment type="caution">
    <text evidence="3">The sequence shown here is derived from an EMBL/GenBank/DDBJ whole genome shotgun (WGS) entry which is preliminary data.</text>
</comment>
<reference evidence="3 4" key="1">
    <citation type="submission" date="2018-10" db="EMBL/GenBank/DDBJ databases">
        <title>Genomic Encyclopedia of Archaeal and Bacterial Type Strains, Phase II (KMG-II): from individual species to whole genera.</title>
        <authorList>
            <person name="Goeker M."/>
        </authorList>
    </citation>
    <scope>NUCLEOTIDE SEQUENCE [LARGE SCALE GENOMIC DNA]</scope>
    <source>
        <strain evidence="3 4">DSM 43383</strain>
    </source>
</reference>
<protein>
    <submittedName>
        <fullName evidence="3">Uncharacterized protein DUF397</fullName>
    </submittedName>
</protein>
<proteinExistence type="predicted"/>
<evidence type="ECO:0000313" key="4">
    <source>
        <dbReference type="Proteomes" id="UP000274601"/>
    </source>
</evidence>
<evidence type="ECO:0000313" key="3">
    <source>
        <dbReference type="EMBL" id="RKS71046.1"/>
    </source>
</evidence>
<sequence length="86" mass="9098">MIAGAAEFEPPKTQTHSLGLPPERTGWRKSRFCGANTGCLEVSPLGAGITGIRDSVLDDSSPVIALDRIVMAGFLGRIKAGQFDLK</sequence>
<dbReference type="Pfam" id="PF04149">
    <property type="entry name" value="DUF397"/>
    <property type="match status" value="1"/>
</dbReference>
<dbReference type="EMBL" id="RBWU01000006">
    <property type="protein sequence ID" value="RKS71046.1"/>
    <property type="molecule type" value="Genomic_DNA"/>
</dbReference>
<organism evidence="3 4">
    <name type="scientific">Actinomadura pelletieri DSM 43383</name>
    <dbReference type="NCBI Taxonomy" id="1120940"/>
    <lineage>
        <taxon>Bacteria</taxon>
        <taxon>Bacillati</taxon>
        <taxon>Actinomycetota</taxon>
        <taxon>Actinomycetes</taxon>
        <taxon>Streptosporangiales</taxon>
        <taxon>Thermomonosporaceae</taxon>
        <taxon>Actinomadura</taxon>
    </lineage>
</organism>
<gene>
    <name evidence="3" type="ORF">BZB76_5528</name>
</gene>
<dbReference type="OrthoDB" id="3481131at2"/>
<name>A0A495QGJ9_9ACTN</name>
<accession>A0A495QGJ9</accession>
<dbReference type="AlphaFoldDB" id="A0A495QGJ9"/>
<dbReference type="InterPro" id="IPR007278">
    <property type="entry name" value="DUF397"/>
</dbReference>
<evidence type="ECO:0000256" key="1">
    <source>
        <dbReference type="SAM" id="MobiDB-lite"/>
    </source>
</evidence>